<evidence type="ECO:0000256" key="1">
    <source>
        <dbReference type="SAM" id="Phobius"/>
    </source>
</evidence>
<dbReference type="SUPFAM" id="SSF52833">
    <property type="entry name" value="Thioredoxin-like"/>
    <property type="match status" value="1"/>
</dbReference>
<proteinExistence type="predicted"/>
<dbReference type="Gene3D" id="3.40.30.10">
    <property type="entry name" value="Glutaredoxin"/>
    <property type="match status" value="1"/>
</dbReference>
<keyword evidence="1" id="KW-0812">Transmembrane</keyword>
<evidence type="ECO:0008006" key="3">
    <source>
        <dbReference type="Google" id="ProtNLM"/>
    </source>
</evidence>
<organism evidence="2">
    <name type="scientific">viral metagenome</name>
    <dbReference type="NCBI Taxonomy" id="1070528"/>
    <lineage>
        <taxon>unclassified sequences</taxon>
        <taxon>metagenomes</taxon>
        <taxon>organismal metagenomes</taxon>
    </lineage>
</organism>
<name>A0A6C0DWJ8_9ZZZZ</name>
<dbReference type="InterPro" id="IPR036249">
    <property type="entry name" value="Thioredoxin-like_sf"/>
</dbReference>
<accession>A0A6C0DWJ8</accession>
<evidence type="ECO:0000313" key="2">
    <source>
        <dbReference type="EMBL" id="QHT21336.1"/>
    </source>
</evidence>
<dbReference type="CDD" id="cd02961">
    <property type="entry name" value="PDI_a_family"/>
    <property type="match status" value="1"/>
</dbReference>
<dbReference type="AlphaFoldDB" id="A0A6C0DWJ8"/>
<keyword evidence="1" id="KW-0472">Membrane</keyword>
<reference evidence="2" key="1">
    <citation type="journal article" date="2020" name="Nature">
        <title>Giant virus diversity and host interactions through global metagenomics.</title>
        <authorList>
            <person name="Schulz F."/>
            <person name="Roux S."/>
            <person name="Paez-Espino D."/>
            <person name="Jungbluth S."/>
            <person name="Walsh D.A."/>
            <person name="Denef V.J."/>
            <person name="McMahon K.D."/>
            <person name="Konstantinidis K.T."/>
            <person name="Eloe-Fadrosh E.A."/>
            <person name="Kyrpides N.C."/>
            <person name="Woyke T."/>
        </authorList>
    </citation>
    <scope>NUCLEOTIDE SEQUENCE</scope>
    <source>
        <strain evidence="2">GVMAG-M-3300023174-92</strain>
    </source>
</reference>
<keyword evidence="1" id="KW-1133">Transmembrane helix</keyword>
<sequence length="176" mass="20528">MANLLVYVNTLMKPYYKYIVFAFFVIVFILVSKYAYEQYYVRPKKVEKVKNVANASSILPIMAVYFFHVEWCPHCVSAKPEWDAFQEQYHNTELNGYLIQCHDIDCTDDNGEEVIQVNPKTNENTDISPTPIRISELIKKFKVDSYPTIKLTKDDLMVDFEAKVTKDNLTQFVNSV</sequence>
<dbReference type="EMBL" id="MN739689">
    <property type="protein sequence ID" value="QHT21336.1"/>
    <property type="molecule type" value="Genomic_DNA"/>
</dbReference>
<protein>
    <recommendedName>
        <fullName evidence="3">Thioredoxin domain-containing protein</fullName>
    </recommendedName>
</protein>
<feature type="transmembrane region" description="Helical" evidence="1">
    <location>
        <begin position="15"/>
        <end position="36"/>
    </location>
</feature>